<protein>
    <submittedName>
        <fullName evidence="1">Uncharacterized protein</fullName>
    </submittedName>
</protein>
<sequence length="130" mass="13776">MYNYRKGSESSISLELSCCVSGLRMPTKSSPSHCHGQHTYLGPFRPCESPRVSSSSSWWLSSSTLSLSLVALKSANLNDFSAASLAAIAAVAVSSLNLSFFSDSNKACLSSSSSCLSVDNCIKHISSNKI</sequence>
<name>A0A2P2ILC0_RHIMU</name>
<evidence type="ECO:0000313" key="1">
    <source>
        <dbReference type="EMBL" id="MBW81975.1"/>
    </source>
</evidence>
<accession>A0A2P2ILC0</accession>
<proteinExistence type="predicted"/>
<organism evidence="1">
    <name type="scientific">Rhizophora mucronata</name>
    <name type="common">Asiatic mangrove</name>
    <dbReference type="NCBI Taxonomy" id="61149"/>
    <lineage>
        <taxon>Eukaryota</taxon>
        <taxon>Viridiplantae</taxon>
        <taxon>Streptophyta</taxon>
        <taxon>Embryophyta</taxon>
        <taxon>Tracheophyta</taxon>
        <taxon>Spermatophyta</taxon>
        <taxon>Magnoliopsida</taxon>
        <taxon>eudicotyledons</taxon>
        <taxon>Gunneridae</taxon>
        <taxon>Pentapetalae</taxon>
        <taxon>rosids</taxon>
        <taxon>fabids</taxon>
        <taxon>Malpighiales</taxon>
        <taxon>Rhizophoraceae</taxon>
        <taxon>Rhizophora</taxon>
    </lineage>
</organism>
<reference evidence="1" key="1">
    <citation type="submission" date="2018-02" db="EMBL/GenBank/DDBJ databases">
        <title>Rhizophora mucronata_Transcriptome.</title>
        <authorList>
            <person name="Meera S.P."/>
            <person name="Sreeshan A."/>
            <person name="Augustine A."/>
        </authorList>
    </citation>
    <scope>NUCLEOTIDE SEQUENCE</scope>
    <source>
        <tissue evidence="1">Leaf</tissue>
    </source>
</reference>
<dbReference type="AlphaFoldDB" id="A0A2P2ILC0"/>
<dbReference type="EMBL" id="GGEC01001492">
    <property type="protein sequence ID" value="MBW81975.1"/>
    <property type="molecule type" value="Transcribed_RNA"/>
</dbReference>